<reference evidence="1" key="2">
    <citation type="submission" date="2020-11" db="EMBL/GenBank/DDBJ databases">
        <authorList>
            <person name="McCartney M.A."/>
            <person name="Auch B."/>
            <person name="Kono T."/>
            <person name="Mallez S."/>
            <person name="Becker A."/>
            <person name="Gohl D.M."/>
            <person name="Silverstein K.A.T."/>
            <person name="Koren S."/>
            <person name="Bechman K.B."/>
            <person name="Herman A."/>
            <person name="Abrahante J.E."/>
            <person name="Garbe J."/>
        </authorList>
    </citation>
    <scope>NUCLEOTIDE SEQUENCE</scope>
    <source>
        <strain evidence="1">Duluth1</strain>
        <tissue evidence="1">Whole animal</tissue>
    </source>
</reference>
<dbReference type="EMBL" id="JAIWYP010000013">
    <property type="protein sequence ID" value="KAH3719740.1"/>
    <property type="molecule type" value="Genomic_DNA"/>
</dbReference>
<organism evidence="1 2">
    <name type="scientific">Dreissena polymorpha</name>
    <name type="common">Zebra mussel</name>
    <name type="synonym">Mytilus polymorpha</name>
    <dbReference type="NCBI Taxonomy" id="45954"/>
    <lineage>
        <taxon>Eukaryota</taxon>
        <taxon>Metazoa</taxon>
        <taxon>Spiralia</taxon>
        <taxon>Lophotrochozoa</taxon>
        <taxon>Mollusca</taxon>
        <taxon>Bivalvia</taxon>
        <taxon>Autobranchia</taxon>
        <taxon>Heteroconchia</taxon>
        <taxon>Euheterodonta</taxon>
        <taxon>Imparidentia</taxon>
        <taxon>Neoheterodontei</taxon>
        <taxon>Myida</taxon>
        <taxon>Dreissenoidea</taxon>
        <taxon>Dreissenidae</taxon>
        <taxon>Dreissena</taxon>
    </lineage>
</organism>
<comment type="caution">
    <text evidence="1">The sequence shown here is derived from an EMBL/GenBank/DDBJ whole genome shotgun (WGS) entry which is preliminary data.</text>
</comment>
<evidence type="ECO:0000313" key="1">
    <source>
        <dbReference type="EMBL" id="KAH3719740.1"/>
    </source>
</evidence>
<protein>
    <submittedName>
        <fullName evidence="1">Uncharacterized protein</fullName>
    </submittedName>
</protein>
<sequence>MFLGWFSETFWRANNAEVDCTVEQMDLAIEGAFLMRPIYNNPIEERGIANLTSK</sequence>
<gene>
    <name evidence="1" type="ORF">DPMN_062611</name>
</gene>
<evidence type="ECO:0000313" key="2">
    <source>
        <dbReference type="Proteomes" id="UP000828390"/>
    </source>
</evidence>
<dbReference type="Proteomes" id="UP000828390">
    <property type="component" value="Unassembled WGS sequence"/>
</dbReference>
<proteinExistence type="predicted"/>
<accession>A0A9D4C9H8</accession>
<dbReference type="Gene3D" id="3.40.50.2300">
    <property type="match status" value="2"/>
</dbReference>
<reference evidence="1" key="1">
    <citation type="journal article" date="2019" name="bioRxiv">
        <title>The Genome of the Zebra Mussel, Dreissena polymorpha: A Resource for Invasive Species Research.</title>
        <authorList>
            <person name="McCartney M.A."/>
            <person name="Auch B."/>
            <person name="Kono T."/>
            <person name="Mallez S."/>
            <person name="Zhang Y."/>
            <person name="Obille A."/>
            <person name="Becker A."/>
            <person name="Abrahante J.E."/>
            <person name="Garbe J."/>
            <person name="Badalamenti J.P."/>
            <person name="Herman A."/>
            <person name="Mangelson H."/>
            <person name="Liachko I."/>
            <person name="Sullivan S."/>
            <person name="Sone E.D."/>
            <person name="Koren S."/>
            <person name="Silverstein K.A.T."/>
            <person name="Beckman K.B."/>
            <person name="Gohl D.M."/>
        </authorList>
    </citation>
    <scope>NUCLEOTIDE SEQUENCE</scope>
    <source>
        <strain evidence="1">Duluth1</strain>
        <tissue evidence="1">Whole animal</tissue>
    </source>
</reference>
<dbReference type="AlphaFoldDB" id="A0A9D4C9H8"/>
<name>A0A9D4C9H8_DREPO</name>
<keyword evidence="2" id="KW-1185">Reference proteome</keyword>